<comment type="caution">
    <text evidence="1">The sequence shown here is derived from an EMBL/GenBank/DDBJ whole genome shotgun (WGS) entry which is preliminary data.</text>
</comment>
<reference evidence="1" key="1">
    <citation type="submission" date="2019-09" db="EMBL/GenBank/DDBJ databases">
        <authorList>
            <person name="Rodrigo-Torres L."/>
            <person name="Arahal R. D."/>
            <person name="Lucena T."/>
        </authorList>
    </citation>
    <scope>NUCLEOTIDE SEQUENCE</scope>
    <source>
        <strain evidence="1">ISS653</strain>
    </source>
</reference>
<gene>
    <name evidence="1" type="primary">susC_7</name>
    <name evidence="1" type="ORF">FVB9532_01235</name>
</gene>
<name>A0AC61Y657_9FLAO</name>
<keyword evidence="2" id="KW-1185">Reference proteome</keyword>
<dbReference type="Proteomes" id="UP000356253">
    <property type="component" value="Unassembled WGS sequence"/>
</dbReference>
<protein>
    <submittedName>
        <fullName evidence="1">TonB-dependent receptor SusC</fullName>
    </submittedName>
</protein>
<sequence length="1118" mass="125355">MIKEKLLASLLFLLCGFSVFAQQKTITGVVSDDQGMPLPSANVTLKDNPQQGTYTNFDGEFTIEASSGDILVISAIGMATKEVPVDAKNEYQISLKTDVSTLDEVVITGFDNVEKRLFTGANSTIDAKTLKVDGVVDVSRMLENKAAGVNVQNVTGTFGAAPKISIRGASSIFGDTKPLFVIDGVVQEDIINLDFSQLASGDATTLIGSSIAGLNANDIKNIEILKDASATALYGARALNGVVVITTKSGLKETPTTITYTLEQTVRATPTYSQYDILDSQETMSIFKELEQKGFLTQAGVVQSRSGGVYYGMYNKINNFISNDYRSAYSDNGFEVTNKPEYRNRYLQQYEMANTDWFNTLFEQSLTQNHSLSFRGGGKSNQYYASVSFYNDPGLTIADGVTRLTTNFKNTFNFSDRFNLTLSSKASRRTQDAPGTYAQSDNVVSGTVSRDFDINPFSYALNTNRTIRPYDNNGNLEYVWDNYSDFNIINELRNNYIDLEVLDFLFQINADYDITDKITYNLTASGRYVKSTNEHNVTEDANAAEAYRSMGTTIIRDNNPFLYEDPADPTAQPRSVLPYGGIYIKRDNTLESYYLRNTLNYKTKFNDIHDLIVFVGQDLRYVDRTQTYFEGYGIQYNRGYVPNLDPDFFDKYIGESGQYFGKNVERERTVSFFGKATYAYDNRYVFAATGRYDGSNRQGRSNSSRWLPTWSVSGKWNITNEDFLDDSSIISNLQLRPSYGLTATAGPATNSLAIFQSDVIFRKLVSQRENVLNITDLQNNDLTWEKQYETNIGLDIGLFKNRVNISTDVYRRKGFDLIDYVTTSGIGGQYVKAINNADMTTEGLEISLNTTNIQTDNFSWNTTVNFSVFDQEITKLQDRPDVLDLVDLTGGNVIGYPRNSLFSFDFEGLNSQGLPTFNIPGNNKITGANFQDNENITDYLIYEGSVEPNHSAGLSNTFNYKNWSLNFFISSSWGNKIRLKPTYSSTYSDLDVFTKDYANRWLLPGDENSTNIPVIADRRLVEQNPNLNRAYNAYNYSTQRVADGGFVRMKNISLSYNFPSELLDKLGVNTFSLKLLTTNPFLIYSDDKLNGQDPEFFLSGGVAYPILKQYTLSLNLSI</sequence>
<evidence type="ECO:0000313" key="1">
    <source>
        <dbReference type="EMBL" id="VVU99973.1"/>
    </source>
</evidence>
<proteinExistence type="predicted"/>
<keyword evidence="1" id="KW-0675">Receptor</keyword>
<evidence type="ECO:0000313" key="2">
    <source>
        <dbReference type="Proteomes" id="UP000356253"/>
    </source>
</evidence>
<organism evidence="1 2">
    <name type="scientific">Mesonia oceanica</name>
    <dbReference type="NCBI Taxonomy" id="2687242"/>
    <lineage>
        <taxon>Bacteria</taxon>
        <taxon>Pseudomonadati</taxon>
        <taxon>Bacteroidota</taxon>
        <taxon>Flavobacteriia</taxon>
        <taxon>Flavobacteriales</taxon>
        <taxon>Flavobacteriaceae</taxon>
        <taxon>Mesonia</taxon>
    </lineage>
</organism>
<dbReference type="EMBL" id="CABVMM010000004">
    <property type="protein sequence ID" value="VVU99973.1"/>
    <property type="molecule type" value="Genomic_DNA"/>
</dbReference>
<accession>A0AC61Y657</accession>